<evidence type="ECO:0000313" key="11">
    <source>
        <dbReference type="Proteomes" id="UP000230767"/>
    </source>
</evidence>
<comment type="caution">
    <text evidence="10">The sequence shown here is derived from an EMBL/GenBank/DDBJ whole genome shotgun (WGS) entry which is preliminary data.</text>
</comment>
<dbReference type="InterPro" id="IPR005324">
    <property type="entry name" value="Ribosomal_uS5_C"/>
</dbReference>
<dbReference type="Gene3D" id="3.30.160.20">
    <property type="match status" value="1"/>
</dbReference>
<protein>
    <recommendedName>
        <fullName evidence="4">Small ribosomal subunit protein uS5</fullName>
    </recommendedName>
    <alternativeName>
        <fullName evidence="5">30S ribosomal protein S5</fullName>
    </alternativeName>
</protein>
<keyword evidence="3 6" id="KW-0687">Ribonucleoprotein</keyword>
<dbReference type="InterPro" id="IPR000851">
    <property type="entry name" value="Ribosomal_uS5"/>
</dbReference>
<name>A0A2M7R636_9BACT</name>
<dbReference type="GO" id="GO:1990904">
    <property type="term" value="C:ribonucleoprotein complex"/>
    <property type="evidence" value="ECO:0007669"/>
    <property type="project" value="UniProtKB-UniRule"/>
</dbReference>
<evidence type="ECO:0000313" key="10">
    <source>
        <dbReference type="EMBL" id="PIY88982.1"/>
    </source>
</evidence>
<feature type="compositionally biased region" description="Basic and acidic residues" evidence="8">
    <location>
        <begin position="7"/>
        <end position="17"/>
    </location>
</feature>
<dbReference type="GO" id="GO:0006412">
    <property type="term" value="P:translation"/>
    <property type="evidence" value="ECO:0007669"/>
    <property type="project" value="InterPro"/>
</dbReference>
<feature type="domain" description="S5 DRBM" evidence="9">
    <location>
        <begin position="43"/>
        <end position="106"/>
    </location>
</feature>
<comment type="similarity">
    <text evidence="1 7">Belongs to the universal ribosomal protein uS5 family.</text>
</comment>
<evidence type="ECO:0000256" key="8">
    <source>
        <dbReference type="SAM" id="MobiDB-lite"/>
    </source>
</evidence>
<dbReference type="Pfam" id="PF03719">
    <property type="entry name" value="Ribosomal_S5_C"/>
    <property type="match status" value="1"/>
</dbReference>
<evidence type="ECO:0000256" key="1">
    <source>
        <dbReference type="ARBA" id="ARBA00008945"/>
    </source>
</evidence>
<sequence>MIKIQNPKREEKKDSNPPKDGAFRFAKTPRVPATIPQERAPEFESKLLDLARVSHTRAGGRKIRFRALVVSGNRDGKVGIGIANGRDVAMAVEKATRLSKKYLTEVLITEDSISHEVCAKFGPAKVLLRPQRKGRGLVAGGTVRVICNLAGIKNISSKILGRTGNKLNNAQATIKALKMLKVQKF</sequence>
<dbReference type="FunFam" id="3.30.230.10:FF:000002">
    <property type="entry name" value="30S ribosomal protein S5"/>
    <property type="match status" value="1"/>
</dbReference>
<dbReference type="GO" id="GO:0003723">
    <property type="term" value="F:RNA binding"/>
    <property type="evidence" value="ECO:0007669"/>
    <property type="project" value="InterPro"/>
</dbReference>
<dbReference type="InterPro" id="IPR014721">
    <property type="entry name" value="Ribsml_uS5_D2-typ_fold_subgr"/>
</dbReference>
<evidence type="ECO:0000256" key="2">
    <source>
        <dbReference type="ARBA" id="ARBA00022980"/>
    </source>
</evidence>
<dbReference type="PANTHER" id="PTHR48277">
    <property type="entry name" value="MITOCHONDRIAL RIBOSOMAL PROTEIN S5"/>
    <property type="match status" value="1"/>
</dbReference>
<dbReference type="Pfam" id="PF00333">
    <property type="entry name" value="Ribosomal_S5"/>
    <property type="match status" value="1"/>
</dbReference>
<proteinExistence type="inferred from homology"/>
<evidence type="ECO:0000256" key="6">
    <source>
        <dbReference type="PROSITE-ProRule" id="PRU00268"/>
    </source>
</evidence>
<dbReference type="GO" id="GO:0005840">
    <property type="term" value="C:ribosome"/>
    <property type="evidence" value="ECO:0007669"/>
    <property type="project" value="UniProtKB-KW"/>
</dbReference>
<evidence type="ECO:0000259" key="9">
    <source>
        <dbReference type="PROSITE" id="PS50881"/>
    </source>
</evidence>
<gene>
    <name evidence="10" type="ORF">COY73_02340</name>
</gene>
<keyword evidence="2 6" id="KW-0689">Ribosomal protein</keyword>
<dbReference type="AlphaFoldDB" id="A0A2M7R636"/>
<dbReference type="Gene3D" id="3.30.230.10">
    <property type="match status" value="1"/>
</dbReference>
<dbReference type="InterPro" id="IPR013810">
    <property type="entry name" value="Ribosomal_uS5_N"/>
</dbReference>
<evidence type="ECO:0000256" key="5">
    <source>
        <dbReference type="ARBA" id="ARBA00035519"/>
    </source>
</evidence>
<dbReference type="PROSITE" id="PS50881">
    <property type="entry name" value="S5_DSRBD"/>
    <property type="match status" value="1"/>
</dbReference>
<reference evidence="11" key="1">
    <citation type="submission" date="2017-09" db="EMBL/GenBank/DDBJ databases">
        <title>Depth-based differentiation of microbial function through sediment-hosted aquifers and enrichment of novel symbionts in the deep terrestrial subsurface.</title>
        <authorList>
            <person name="Probst A.J."/>
            <person name="Ladd B."/>
            <person name="Jarett J.K."/>
            <person name="Geller-Mcgrath D.E."/>
            <person name="Sieber C.M.K."/>
            <person name="Emerson J.B."/>
            <person name="Anantharaman K."/>
            <person name="Thomas B.C."/>
            <person name="Malmstrom R."/>
            <person name="Stieglmeier M."/>
            <person name="Klingl A."/>
            <person name="Woyke T."/>
            <person name="Ryan C.M."/>
            <person name="Banfield J.F."/>
        </authorList>
    </citation>
    <scope>NUCLEOTIDE SEQUENCE [LARGE SCALE GENOMIC DNA]</scope>
</reference>
<dbReference type="EMBL" id="PFLW01000057">
    <property type="protein sequence ID" value="PIY88982.1"/>
    <property type="molecule type" value="Genomic_DNA"/>
</dbReference>
<dbReference type="PANTHER" id="PTHR48277:SF1">
    <property type="entry name" value="MITOCHONDRIAL RIBOSOMAL PROTEIN S5"/>
    <property type="match status" value="1"/>
</dbReference>
<evidence type="ECO:0000256" key="3">
    <source>
        <dbReference type="ARBA" id="ARBA00023274"/>
    </source>
</evidence>
<organism evidence="10 11">
    <name type="scientific">Candidatus Nealsonbacteria bacterium CG_4_10_14_0_8_um_filter_37_14</name>
    <dbReference type="NCBI Taxonomy" id="1974684"/>
    <lineage>
        <taxon>Bacteria</taxon>
        <taxon>Candidatus Nealsoniibacteriota</taxon>
    </lineage>
</organism>
<evidence type="ECO:0000256" key="7">
    <source>
        <dbReference type="RuleBase" id="RU003823"/>
    </source>
</evidence>
<dbReference type="SUPFAM" id="SSF54211">
    <property type="entry name" value="Ribosomal protein S5 domain 2-like"/>
    <property type="match status" value="1"/>
</dbReference>
<dbReference type="InterPro" id="IPR020568">
    <property type="entry name" value="Ribosomal_Su5_D2-typ_SF"/>
</dbReference>
<feature type="region of interest" description="Disordered" evidence="8">
    <location>
        <begin position="1"/>
        <end position="25"/>
    </location>
</feature>
<dbReference type="GO" id="GO:0005737">
    <property type="term" value="C:cytoplasm"/>
    <property type="evidence" value="ECO:0007669"/>
    <property type="project" value="UniProtKB-ARBA"/>
</dbReference>
<dbReference type="GO" id="GO:0003735">
    <property type="term" value="F:structural constituent of ribosome"/>
    <property type="evidence" value="ECO:0007669"/>
    <property type="project" value="UniProtKB-UniRule"/>
</dbReference>
<evidence type="ECO:0000256" key="4">
    <source>
        <dbReference type="ARBA" id="ARBA00035255"/>
    </source>
</evidence>
<accession>A0A2M7R636</accession>
<dbReference type="SUPFAM" id="SSF54768">
    <property type="entry name" value="dsRNA-binding domain-like"/>
    <property type="match status" value="1"/>
</dbReference>
<dbReference type="Proteomes" id="UP000230767">
    <property type="component" value="Unassembled WGS sequence"/>
</dbReference>